<keyword evidence="9" id="KW-0175">Coiled coil</keyword>
<dbReference type="GO" id="GO:0005886">
    <property type="term" value="C:plasma membrane"/>
    <property type="evidence" value="ECO:0007669"/>
    <property type="project" value="UniProtKB-SubCell"/>
</dbReference>
<dbReference type="InterPro" id="IPR050980">
    <property type="entry name" value="2C_sensor_his_kinase"/>
</dbReference>
<evidence type="ECO:0000256" key="2">
    <source>
        <dbReference type="ARBA" id="ARBA00004651"/>
    </source>
</evidence>
<organism evidence="11 12">
    <name type="scientific">Fodinibius sediminis</name>
    <dbReference type="NCBI Taxonomy" id="1214077"/>
    <lineage>
        <taxon>Bacteria</taxon>
        <taxon>Pseudomonadati</taxon>
        <taxon>Balneolota</taxon>
        <taxon>Balneolia</taxon>
        <taxon>Balneolales</taxon>
        <taxon>Balneolaceae</taxon>
        <taxon>Fodinibius</taxon>
    </lineage>
</organism>
<dbReference type="Gene3D" id="3.30.565.10">
    <property type="entry name" value="Histidine kinase-like ATPase, C-terminal domain"/>
    <property type="match status" value="1"/>
</dbReference>
<dbReference type="SUPFAM" id="SSF55785">
    <property type="entry name" value="PYP-like sensor domain (PAS domain)"/>
    <property type="match status" value="1"/>
</dbReference>
<evidence type="ECO:0000313" key="11">
    <source>
        <dbReference type="EMBL" id="SMO59486.1"/>
    </source>
</evidence>
<sequence length="311" mass="35369">MEKAIESVLEGSREATILSNAATGDIVRCNSAAREKLGRSDTQLRGTRVDDYFQNQRVIGHNTIWQCDHQHFEVEEEEVVVSGRPYIKSSFKPIDRDHYLALLEMQKRMNKLMVHRLSSPVNGIAGYLELLQGLDLSDRQRRYAAEMEKGVDDLKKVLDQLEGLAKDVKAHYSMIDLEDFTVELLSAYPRRERKRIEVTLDENIDQFRSDRALLGTMVRELLDNALEFSTSPGDTVDLQFSSDYRISITNSGIPIAGSEIDQIFYPFYSTKARGVGLGLPQCMLYAREMGYDLVLSRNSAIRGITFELRMG</sequence>
<dbReference type="SUPFAM" id="SSF47384">
    <property type="entry name" value="Homodimeric domain of signal transducing histidine kinase"/>
    <property type="match status" value="1"/>
</dbReference>
<evidence type="ECO:0000256" key="3">
    <source>
        <dbReference type="ARBA" id="ARBA00012438"/>
    </source>
</evidence>
<dbReference type="EC" id="2.7.13.3" evidence="3"/>
<dbReference type="InterPro" id="IPR003661">
    <property type="entry name" value="HisK_dim/P_dom"/>
</dbReference>
<dbReference type="SUPFAM" id="SSF55874">
    <property type="entry name" value="ATPase domain of HSP90 chaperone/DNA topoisomerase II/histidine kinase"/>
    <property type="match status" value="1"/>
</dbReference>
<evidence type="ECO:0000256" key="7">
    <source>
        <dbReference type="ARBA" id="ARBA00022777"/>
    </source>
</evidence>
<proteinExistence type="predicted"/>
<dbReference type="EMBL" id="FXTH01000006">
    <property type="protein sequence ID" value="SMO59486.1"/>
    <property type="molecule type" value="Genomic_DNA"/>
</dbReference>
<keyword evidence="8" id="KW-0067">ATP-binding</keyword>
<dbReference type="InterPro" id="IPR035965">
    <property type="entry name" value="PAS-like_dom_sf"/>
</dbReference>
<dbReference type="GO" id="GO:0000155">
    <property type="term" value="F:phosphorelay sensor kinase activity"/>
    <property type="evidence" value="ECO:0007669"/>
    <property type="project" value="InterPro"/>
</dbReference>
<dbReference type="InterPro" id="IPR036890">
    <property type="entry name" value="HATPase_C_sf"/>
</dbReference>
<dbReference type="InterPro" id="IPR005467">
    <property type="entry name" value="His_kinase_dom"/>
</dbReference>
<dbReference type="Proteomes" id="UP000317593">
    <property type="component" value="Unassembled WGS sequence"/>
</dbReference>
<keyword evidence="6" id="KW-0547">Nucleotide-binding</keyword>
<evidence type="ECO:0000256" key="6">
    <source>
        <dbReference type="ARBA" id="ARBA00022741"/>
    </source>
</evidence>
<dbReference type="PANTHER" id="PTHR44936:SF10">
    <property type="entry name" value="SENSOR PROTEIN RSTB"/>
    <property type="match status" value="1"/>
</dbReference>
<feature type="coiled-coil region" evidence="9">
    <location>
        <begin position="144"/>
        <end position="171"/>
    </location>
</feature>
<dbReference type="CDD" id="cd00082">
    <property type="entry name" value="HisKA"/>
    <property type="match status" value="1"/>
</dbReference>
<evidence type="ECO:0000256" key="9">
    <source>
        <dbReference type="SAM" id="Coils"/>
    </source>
</evidence>
<dbReference type="OrthoDB" id="1931120at2"/>
<evidence type="ECO:0000256" key="1">
    <source>
        <dbReference type="ARBA" id="ARBA00000085"/>
    </source>
</evidence>
<dbReference type="GO" id="GO:0005524">
    <property type="term" value="F:ATP binding"/>
    <property type="evidence" value="ECO:0007669"/>
    <property type="project" value="UniProtKB-KW"/>
</dbReference>
<dbReference type="PROSITE" id="PS50109">
    <property type="entry name" value="HIS_KIN"/>
    <property type="match status" value="1"/>
</dbReference>
<dbReference type="Pfam" id="PF00512">
    <property type="entry name" value="HisKA"/>
    <property type="match status" value="1"/>
</dbReference>
<dbReference type="SMART" id="SM00387">
    <property type="entry name" value="HATPase_c"/>
    <property type="match status" value="1"/>
</dbReference>
<dbReference type="PANTHER" id="PTHR44936">
    <property type="entry name" value="SENSOR PROTEIN CREC"/>
    <property type="match status" value="1"/>
</dbReference>
<dbReference type="Gene3D" id="1.10.287.130">
    <property type="match status" value="1"/>
</dbReference>
<dbReference type="SMART" id="SM00388">
    <property type="entry name" value="HisKA"/>
    <property type="match status" value="1"/>
</dbReference>
<evidence type="ECO:0000256" key="5">
    <source>
        <dbReference type="ARBA" id="ARBA00022679"/>
    </source>
</evidence>
<dbReference type="InterPro" id="IPR003594">
    <property type="entry name" value="HATPase_dom"/>
</dbReference>
<dbReference type="CDD" id="cd00075">
    <property type="entry name" value="HATPase"/>
    <property type="match status" value="1"/>
</dbReference>
<keyword evidence="4" id="KW-0472">Membrane</keyword>
<keyword evidence="4" id="KW-1003">Cell membrane</keyword>
<evidence type="ECO:0000313" key="12">
    <source>
        <dbReference type="Proteomes" id="UP000317593"/>
    </source>
</evidence>
<evidence type="ECO:0000259" key="10">
    <source>
        <dbReference type="PROSITE" id="PS50109"/>
    </source>
</evidence>
<comment type="subcellular location">
    <subcellularLocation>
        <location evidence="2">Cell membrane</location>
        <topology evidence="2">Multi-pass membrane protein</topology>
    </subcellularLocation>
</comment>
<keyword evidence="5" id="KW-0808">Transferase</keyword>
<dbReference type="InterPro" id="IPR036097">
    <property type="entry name" value="HisK_dim/P_sf"/>
</dbReference>
<name>A0A521CJ60_9BACT</name>
<dbReference type="RefSeq" id="WP_142714112.1">
    <property type="nucleotide sequence ID" value="NZ_FXTH01000006.1"/>
</dbReference>
<dbReference type="Pfam" id="PF02518">
    <property type="entry name" value="HATPase_c"/>
    <property type="match status" value="1"/>
</dbReference>
<evidence type="ECO:0000256" key="4">
    <source>
        <dbReference type="ARBA" id="ARBA00022475"/>
    </source>
</evidence>
<keyword evidence="7 11" id="KW-0418">Kinase</keyword>
<keyword evidence="12" id="KW-1185">Reference proteome</keyword>
<dbReference type="AlphaFoldDB" id="A0A521CJ60"/>
<gene>
    <name evidence="11" type="ORF">SAMN06265218_106120</name>
</gene>
<comment type="catalytic activity">
    <reaction evidence="1">
        <text>ATP + protein L-histidine = ADP + protein N-phospho-L-histidine.</text>
        <dbReference type="EC" id="2.7.13.3"/>
    </reaction>
</comment>
<reference evidence="11 12" key="1">
    <citation type="submission" date="2017-05" db="EMBL/GenBank/DDBJ databases">
        <authorList>
            <person name="Varghese N."/>
            <person name="Submissions S."/>
        </authorList>
    </citation>
    <scope>NUCLEOTIDE SEQUENCE [LARGE SCALE GENOMIC DNA]</scope>
    <source>
        <strain evidence="11 12">DSM 21194</strain>
    </source>
</reference>
<evidence type="ECO:0000256" key="8">
    <source>
        <dbReference type="ARBA" id="ARBA00022840"/>
    </source>
</evidence>
<dbReference type="Gene3D" id="3.30.450.20">
    <property type="entry name" value="PAS domain"/>
    <property type="match status" value="1"/>
</dbReference>
<protein>
    <recommendedName>
        <fullName evidence="3">histidine kinase</fullName>
        <ecNumber evidence="3">2.7.13.3</ecNumber>
    </recommendedName>
</protein>
<accession>A0A521CJ60</accession>
<feature type="domain" description="Histidine kinase" evidence="10">
    <location>
        <begin position="112"/>
        <end position="311"/>
    </location>
</feature>